<feature type="compositionally biased region" description="Basic and acidic residues" evidence="1">
    <location>
        <begin position="47"/>
        <end position="56"/>
    </location>
</feature>
<protein>
    <submittedName>
        <fullName evidence="2">Uncharacterized protein</fullName>
    </submittedName>
</protein>
<evidence type="ECO:0000256" key="1">
    <source>
        <dbReference type="SAM" id="MobiDB-lite"/>
    </source>
</evidence>
<dbReference type="EMBL" id="BLKM01000273">
    <property type="protein sequence ID" value="GFG30979.1"/>
    <property type="molecule type" value="Genomic_DNA"/>
</dbReference>
<keyword evidence="3" id="KW-1185">Reference proteome</keyword>
<evidence type="ECO:0000313" key="3">
    <source>
        <dbReference type="Proteomes" id="UP000502823"/>
    </source>
</evidence>
<feature type="compositionally biased region" description="Polar residues" evidence="1">
    <location>
        <begin position="232"/>
        <end position="243"/>
    </location>
</feature>
<name>A0A6L2PEK9_COPFO</name>
<dbReference type="InParanoid" id="A0A6L2PEK9"/>
<feature type="compositionally biased region" description="Low complexity" evidence="1">
    <location>
        <begin position="216"/>
        <end position="230"/>
    </location>
</feature>
<evidence type="ECO:0000313" key="2">
    <source>
        <dbReference type="EMBL" id="GFG30979.1"/>
    </source>
</evidence>
<feature type="non-terminal residue" evidence="2">
    <location>
        <position position="1"/>
    </location>
</feature>
<dbReference type="AlphaFoldDB" id="A0A6L2PEK9"/>
<comment type="caution">
    <text evidence="2">The sequence shown here is derived from an EMBL/GenBank/DDBJ whole genome shotgun (WGS) entry which is preliminary data.</text>
</comment>
<gene>
    <name evidence="2" type="ORF">Cfor_07967</name>
</gene>
<feature type="compositionally biased region" description="Polar residues" evidence="1">
    <location>
        <begin position="71"/>
        <end position="81"/>
    </location>
</feature>
<reference evidence="3" key="1">
    <citation type="submission" date="2020-01" db="EMBL/GenBank/DDBJ databases">
        <title>Draft genome sequence of the Termite Coptotermes fromosanus.</title>
        <authorList>
            <person name="Itakura S."/>
            <person name="Yosikawa Y."/>
            <person name="Umezawa K."/>
        </authorList>
    </citation>
    <scope>NUCLEOTIDE SEQUENCE [LARGE SCALE GENOMIC DNA]</scope>
</reference>
<feature type="region of interest" description="Disordered" evidence="1">
    <location>
        <begin position="213"/>
        <end position="260"/>
    </location>
</feature>
<feature type="region of interest" description="Disordered" evidence="1">
    <location>
        <begin position="1"/>
        <end position="31"/>
    </location>
</feature>
<feature type="compositionally biased region" description="Polar residues" evidence="1">
    <location>
        <begin position="251"/>
        <end position="260"/>
    </location>
</feature>
<feature type="region of interest" description="Disordered" evidence="1">
    <location>
        <begin position="47"/>
        <end position="198"/>
    </location>
</feature>
<sequence length="340" mass="37086">GVRQGRRKGASSETPQRGVFKPLSSYRDSWDAKQNVATVSGVFRVLSEDIPSRTKQDLTTSTVYVIPSEPTARTESAVTKQKQSENRRTSSRVAENTQTSDNKASETNPVTVKTSEKQRPVYQDNGSELSKRNDTKNPDSSEAECGESEPSGDIQHHKVHPPGSVSEALVGSSTRDNKLEYSSSLTGSEEHKGMHHAARDTGQQHGFSLSVVSPLSRASSPGTNSSSGSAYNFLSTTEATGDSNGLRETPMGSTTGLLPDNSSACSQSKLKVSADVSMLCKRYLEYDSLQLQFWCIWWLQKSVIKTVGFAGISAVQSLPFCVLNKRNVYYLGYLKTKYGF</sequence>
<feature type="compositionally biased region" description="Polar residues" evidence="1">
    <location>
        <begin position="91"/>
        <end position="113"/>
    </location>
</feature>
<feature type="compositionally biased region" description="Basic and acidic residues" evidence="1">
    <location>
        <begin position="129"/>
        <end position="139"/>
    </location>
</feature>
<accession>A0A6L2PEK9</accession>
<dbReference type="Proteomes" id="UP000502823">
    <property type="component" value="Unassembled WGS sequence"/>
</dbReference>
<organism evidence="2 3">
    <name type="scientific">Coptotermes formosanus</name>
    <name type="common">Formosan subterranean termite</name>
    <dbReference type="NCBI Taxonomy" id="36987"/>
    <lineage>
        <taxon>Eukaryota</taxon>
        <taxon>Metazoa</taxon>
        <taxon>Ecdysozoa</taxon>
        <taxon>Arthropoda</taxon>
        <taxon>Hexapoda</taxon>
        <taxon>Insecta</taxon>
        <taxon>Pterygota</taxon>
        <taxon>Neoptera</taxon>
        <taxon>Polyneoptera</taxon>
        <taxon>Dictyoptera</taxon>
        <taxon>Blattodea</taxon>
        <taxon>Blattoidea</taxon>
        <taxon>Termitoidae</taxon>
        <taxon>Rhinotermitidae</taxon>
        <taxon>Coptotermes</taxon>
    </lineage>
</organism>
<proteinExistence type="predicted"/>